<dbReference type="OrthoDB" id="342399at2"/>
<dbReference type="RefSeq" id="WP_119601532.1">
    <property type="nucleotide sequence ID" value="NZ_QXQA01000013.1"/>
</dbReference>
<dbReference type="PROSITE" id="PS00041">
    <property type="entry name" value="HTH_ARAC_FAMILY_1"/>
    <property type="match status" value="1"/>
</dbReference>
<dbReference type="PROSITE" id="PS01124">
    <property type="entry name" value="HTH_ARAC_FAMILY_2"/>
    <property type="match status" value="1"/>
</dbReference>
<dbReference type="GO" id="GO:0000160">
    <property type="term" value="P:phosphorelay signal transduction system"/>
    <property type="evidence" value="ECO:0007669"/>
    <property type="project" value="InterPro"/>
</dbReference>
<dbReference type="InterPro" id="IPR020449">
    <property type="entry name" value="Tscrpt_reg_AraC-type_HTH"/>
</dbReference>
<keyword evidence="1" id="KW-0805">Transcription regulation</keyword>
<dbReference type="SMART" id="SM00342">
    <property type="entry name" value="HTH_ARAC"/>
    <property type="match status" value="1"/>
</dbReference>
<dbReference type="AlphaFoldDB" id="A0A3A1URG6"/>
<evidence type="ECO:0000256" key="3">
    <source>
        <dbReference type="ARBA" id="ARBA00023163"/>
    </source>
</evidence>
<dbReference type="EMBL" id="QXQA01000013">
    <property type="protein sequence ID" value="RIX50834.1"/>
    <property type="molecule type" value="Genomic_DNA"/>
</dbReference>
<gene>
    <name evidence="7" type="ORF">D3P08_19245</name>
</gene>
<protein>
    <submittedName>
        <fullName evidence="7">Response regulator</fullName>
    </submittedName>
</protein>
<organism evidence="7 8">
    <name type="scientific">Paenibacillus nanensis</name>
    <dbReference type="NCBI Taxonomy" id="393251"/>
    <lineage>
        <taxon>Bacteria</taxon>
        <taxon>Bacillati</taxon>
        <taxon>Bacillota</taxon>
        <taxon>Bacilli</taxon>
        <taxon>Bacillales</taxon>
        <taxon>Paenibacillaceae</taxon>
        <taxon>Paenibacillus</taxon>
    </lineage>
</organism>
<dbReference type="GO" id="GO:0003700">
    <property type="term" value="F:DNA-binding transcription factor activity"/>
    <property type="evidence" value="ECO:0007669"/>
    <property type="project" value="InterPro"/>
</dbReference>
<dbReference type="InterPro" id="IPR018060">
    <property type="entry name" value="HTH_AraC"/>
</dbReference>
<reference evidence="7 8" key="1">
    <citation type="submission" date="2018-09" db="EMBL/GenBank/DDBJ databases">
        <title>Paenibacillus aracenensis nov. sp. isolated from a cave in southern Spain.</title>
        <authorList>
            <person name="Jurado V."/>
            <person name="Gutierrez-Patricio S."/>
            <person name="Gonzalez-Pimentel J.L."/>
            <person name="Miller A.Z."/>
            <person name="Laiz L."/>
            <person name="Saiz-Jimenez C."/>
        </authorList>
    </citation>
    <scope>NUCLEOTIDE SEQUENCE [LARGE SCALE GENOMIC DNA]</scope>
    <source>
        <strain evidence="7 8">DSM 22867</strain>
    </source>
</reference>
<sequence>MYKVMLVDDDYPVLELIHYAIDWDRLGLSVIGLHENGVRALEAAEAEMPDILITDIGMPQMDGLELIARLKEKKPNLRAAILSCHSEFEYARQAMKLQVQDYLLKDTLDPAGIRVLLSQFIGSLEQERELQSKQIRMELLVDRNRSLLKEKFIRSTLQQPLLDREKWKAELAGFGLPLQEGETIIPVIGLVDEFRAAKHRFQSDEVLRFALDNVMEETVRQYGLKAVHFHYSAQETVLLAAFQGGLKVNGYEETRLLLRKLQEAVGTMKLNMSFLIGESCSSPEGIKSSLLQIRKDGLSRFYRQSGAIARAEGRSPGAYDLFYEFQKSSEKLRDLIIGKRVGEIHSTVNNWLEEAEKHQLDPAAVKDWVLRLLLDTRLKLQSVLDYRAAGSADVLPNEVLELDTVTEVKEWLISECLSIIAADRYGGAASKRTEIAEACHFVTQHLDRKITLEEVAEHLFMNPSYFSRLFKKETGETFIEYVTRMKMNRAKEMLERSAAPVGKICETLGYDNQSYFIKLFKTFSGLTPVEYRSQLRKG</sequence>
<evidence type="ECO:0000256" key="1">
    <source>
        <dbReference type="ARBA" id="ARBA00023015"/>
    </source>
</evidence>
<evidence type="ECO:0000256" key="2">
    <source>
        <dbReference type="ARBA" id="ARBA00023125"/>
    </source>
</evidence>
<feature type="domain" description="Response regulatory" evidence="6">
    <location>
        <begin position="3"/>
        <end position="120"/>
    </location>
</feature>
<evidence type="ECO:0000259" key="6">
    <source>
        <dbReference type="PROSITE" id="PS50110"/>
    </source>
</evidence>
<evidence type="ECO:0000259" key="5">
    <source>
        <dbReference type="PROSITE" id="PS01124"/>
    </source>
</evidence>
<dbReference type="Pfam" id="PF12833">
    <property type="entry name" value="HTH_18"/>
    <property type="match status" value="1"/>
</dbReference>
<dbReference type="GO" id="GO:0043565">
    <property type="term" value="F:sequence-specific DNA binding"/>
    <property type="evidence" value="ECO:0007669"/>
    <property type="project" value="InterPro"/>
</dbReference>
<keyword evidence="3" id="KW-0804">Transcription</keyword>
<dbReference type="InterPro" id="IPR001789">
    <property type="entry name" value="Sig_transdc_resp-reg_receiver"/>
</dbReference>
<dbReference type="Proteomes" id="UP000266482">
    <property type="component" value="Unassembled WGS sequence"/>
</dbReference>
<dbReference type="CDD" id="cd17536">
    <property type="entry name" value="REC_YesN-like"/>
    <property type="match status" value="1"/>
</dbReference>
<dbReference type="InterPro" id="IPR011006">
    <property type="entry name" value="CheY-like_superfamily"/>
</dbReference>
<keyword evidence="2" id="KW-0238">DNA-binding</keyword>
<keyword evidence="4" id="KW-0597">Phosphoprotein</keyword>
<evidence type="ECO:0000313" key="7">
    <source>
        <dbReference type="EMBL" id="RIX50834.1"/>
    </source>
</evidence>
<dbReference type="InterPro" id="IPR018062">
    <property type="entry name" value="HTH_AraC-typ_CS"/>
</dbReference>
<dbReference type="InterPro" id="IPR009057">
    <property type="entry name" value="Homeodomain-like_sf"/>
</dbReference>
<proteinExistence type="predicted"/>
<dbReference type="SUPFAM" id="SSF46689">
    <property type="entry name" value="Homeodomain-like"/>
    <property type="match status" value="2"/>
</dbReference>
<name>A0A3A1URG6_9BACL</name>
<evidence type="ECO:0000313" key="8">
    <source>
        <dbReference type="Proteomes" id="UP000266482"/>
    </source>
</evidence>
<feature type="modified residue" description="4-aspartylphosphate" evidence="4">
    <location>
        <position position="55"/>
    </location>
</feature>
<dbReference type="SMART" id="SM00448">
    <property type="entry name" value="REC"/>
    <property type="match status" value="1"/>
</dbReference>
<evidence type="ECO:0000256" key="4">
    <source>
        <dbReference type="PROSITE-ProRule" id="PRU00169"/>
    </source>
</evidence>
<comment type="caution">
    <text evidence="7">The sequence shown here is derived from an EMBL/GenBank/DDBJ whole genome shotgun (WGS) entry which is preliminary data.</text>
</comment>
<dbReference type="PANTHER" id="PTHR43280">
    <property type="entry name" value="ARAC-FAMILY TRANSCRIPTIONAL REGULATOR"/>
    <property type="match status" value="1"/>
</dbReference>
<dbReference type="Gene3D" id="1.10.10.60">
    <property type="entry name" value="Homeodomain-like"/>
    <property type="match status" value="2"/>
</dbReference>
<feature type="domain" description="HTH araC/xylS-type" evidence="5">
    <location>
        <begin position="436"/>
        <end position="534"/>
    </location>
</feature>
<dbReference type="PANTHER" id="PTHR43280:SF10">
    <property type="entry name" value="REGULATORY PROTEIN POCR"/>
    <property type="match status" value="1"/>
</dbReference>
<accession>A0A3A1URG6</accession>
<dbReference type="SUPFAM" id="SSF52172">
    <property type="entry name" value="CheY-like"/>
    <property type="match status" value="1"/>
</dbReference>
<dbReference type="Pfam" id="PF00072">
    <property type="entry name" value="Response_reg"/>
    <property type="match status" value="1"/>
</dbReference>
<dbReference type="Gene3D" id="3.40.50.2300">
    <property type="match status" value="1"/>
</dbReference>
<dbReference type="PRINTS" id="PR00032">
    <property type="entry name" value="HTHARAC"/>
</dbReference>
<dbReference type="PROSITE" id="PS50110">
    <property type="entry name" value="RESPONSE_REGULATORY"/>
    <property type="match status" value="1"/>
</dbReference>
<keyword evidence="8" id="KW-1185">Reference proteome</keyword>